<evidence type="ECO:0000313" key="2">
    <source>
        <dbReference type="Proteomes" id="UP000785679"/>
    </source>
</evidence>
<dbReference type="Proteomes" id="UP000785679">
    <property type="component" value="Unassembled WGS sequence"/>
</dbReference>
<organism evidence="1 2">
    <name type="scientific">Halteria grandinella</name>
    <dbReference type="NCBI Taxonomy" id="5974"/>
    <lineage>
        <taxon>Eukaryota</taxon>
        <taxon>Sar</taxon>
        <taxon>Alveolata</taxon>
        <taxon>Ciliophora</taxon>
        <taxon>Intramacronucleata</taxon>
        <taxon>Spirotrichea</taxon>
        <taxon>Stichotrichia</taxon>
        <taxon>Sporadotrichida</taxon>
        <taxon>Halteriidae</taxon>
        <taxon>Halteria</taxon>
    </lineage>
</organism>
<keyword evidence="2" id="KW-1185">Reference proteome</keyword>
<sequence length="73" mass="8499">MPFNIHAQCQTLGKGNTNTQSGKWSWPHTNCNQINANIQLQSLLNQRWQHLTMGKWILMKLIKQNFIASYQSN</sequence>
<accession>A0A8J8SUB3</accession>
<dbReference type="EMBL" id="RRYP01035738">
    <property type="protein sequence ID" value="TNV70578.1"/>
    <property type="molecule type" value="Genomic_DNA"/>
</dbReference>
<dbReference type="AlphaFoldDB" id="A0A8J8SUB3"/>
<evidence type="ECO:0000313" key="1">
    <source>
        <dbReference type="EMBL" id="TNV70578.1"/>
    </source>
</evidence>
<comment type="caution">
    <text evidence="1">The sequence shown here is derived from an EMBL/GenBank/DDBJ whole genome shotgun (WGS) entry which is preliminary data.</text>
</comment>
<gene>
    <name evidence="1" type="ORF">FGO68_gene7711</name>
</gene>
<protein>
    <submittedName>
        <fullName evidence="1">Uncharacterized protein</fullName>
    </submittedName>
</protein>
<reference evidence="1" key="1">
    <citation type="submission" date="2019-06" db="EMBL/GenBank/DDBJ databases">
        <authorList>
            <person name="Zheng W."/>
        </authorList>
    </citation>
    <scope>NUCLEOTIDE SEQUENCE</scope>
    <source>
        <strain evidence="1">QDHG01</strain>
    </source>
</reference>
<proteinExistence type="predicted"/>
<name>A0A8J8SUB3_HALGN</name>